<keyword evidence="4" id="KW-1185">Reference proteome</keyword>
<dbReference type="PANTHER" id="PTHR21859:SF56">
    <property type="entry name" value="SPATA31 DOMAIN-CONTAINING PROTEIN"/>
    <property type="match status" value="1"/>
</dbReference>
<dbReference type="PANTHER" id="PTHR21859">
    <property type="entry name" value="ACROSOME-SPECIFIC PROTEIN"/>
    <property type="match status" value="1"/>
</dbReference>
<dbReference type="STRING" id="9402.L5KDX5"/>
<dbReference type="AlphaFoldDB" id="L5KDX5"/>
<accession>L5KDX5</accession>
<organism evidence="3 4">
    <name type="scientific">Pteropus alecto</name>
    <name type="common">Black flying fox</name>
    <dbReference type="NCBI Taxonomy" id="9402"/>
    <lineage>
        <taxon>Eukaryota</taxon>
        <taxon>Metazoa</taxon>
        <taxon>Chordata</taxon>
        <taxon>Craniata</taxon>
        <taxon>Vertebrata</taxon>
        <taxon>Euteleostomi</taxon>
        <taxon>Mammalia</taxon>
        <taxon>Eutheria</taxon>
        <taxon>Laurasiatheria</taxon>
        <taxon>Chiroptera</taxon>
        <taxon>Yinpterochiroptera</taxon>
        <taxon>Pteropodoidea</taxon>
        <taxon>Pteropodidae</taxon>
        <taxon>Pteropodinae</taxon>
        <taxon>Pteropus</taxon>
    </lineage>
</organism>
<evidence type="ECO:0000256" key="1">
    <source>
        <dbReference type="ARBA" id="ARBA00035009"/>
    </source>
</evidence>
<evidence type="ECO:0000313" key="4">
    <source>
        <dbReference type="Proteomes" id="UP000010552"/>
    </source>
</evidence>
<dbReference type="Pfam" id="PF14650">
    <property type="entry name" value="FAM75"/>
    <property type="match status" value="1"/>
</dbReference>
<dbReference type="InterPro" id="IPR039509">
    <property type="entry name" value="SPATA31"/>
</dbReference>
<dbReference type="EMBL" id="KB030864">
    <property type="protein sequence ID" value="ELK08708.1"/>
    <property type="molecule type" value="Genomic_DNA"/>
</dbReference>
<name>L5KDX5_PTEAL</name>
<dbReference type="Proteomes" id="UP000010552">
    <property type="component" value="Unassembled WGS sequence"/>
</dbReference>
<proteinExistence type="inferred from homology"/>
<feature type="domain" description="SPATA31" evidence="2">
    <location>
        <begin position="27"/>
        <end position="272"/>
    </location>
</feature>
<protein>
    <submittedName>
        <fullName evidence="3">Protein FAM75A4</fullName>
    </submittedName>
</protein>
<evidence type="ECO:0000313" key="3">
    <source>
        <dbReference type="EMBL" id="ELK08708.1"/>
    </source>
</evidence>
<sequence>MIKPLGDDPDTLWRMKGKPEKLLDPEKHPHPETFETNLQQKCSQLFWGLPFMYSESLVDTVRETPPEFPSVIFNEFPHALPLQIRRKVTSHLTLAQPLPHPVTQPKLLTPAMPAFQPPPLAQIQTQTHLPPFSPPQTRTTGVSCPTSQDKARSFIPISYQDLEPQFWKKQLEGERSFPFLVKKSQAVFSKLNPNFPQENGASHTPRPVSLAFEDVINPEILEQLEQHLQKRFVQHRHVAGLPHWVQLSLDLPQMRENSHRHIRHRASRGHFSPLHL</sequence>
<reference evidence="4" key="1">
    <citation type="journal article" date="2013" name="Science">
        <title>Comparative analysis of bat genomes provides insight into the evolution of flight and immunity.</title>
        <authorList>
            <person name="Zhang G."/>
            <person name="Cowled C."/>
            <person name="Shi Z."/>
            <person name="Huang Z."/>
            <person name="Bishop-Lilly K.A."/>
            <person name="Fang X."/>
            <person name="Wynne J.W."/>
            <person name="Xiong Z."/>
            <person name="Baker M.L."/>
            <person name="Zhao W."/>
            <person name="Tachedjian M."/>
            <person name="Zhu Y."/>
            <person name="Zhou P."/>
            <person name="Jiang X."/>
            <person name="Ng J."/>
            <person name="Yang L."/>
            <person name="Wu L."/>
            <person name="Xiao J."/>
            <person name="Feng Y."/>
            <person name="Chen Y."/>
            <person name="Sun X."/>
            <person name="Zhang Y."/>
            <person name="Marsh G.A."/>
            <person name="Crameri G."/>
            <person name="Broder C.C."/>
            <person name="Frey K.G."/>
            <person name="Wang L.F."/>
            <person name="Wang J."/>
        </authorList>
    </citation>
    <scope>NUCLEOTIDE SEQUENCE [LARGE SCALE GENOMIC DNA]</scope>
</reference>
<gene>
    <name evidence="3" type="ORF">PAL_GLEAN10000307</name>
</gene>
<dbReference type="InParanoid" id="L5KDX5"/>
<evidence type="ECO:0000259" key="2">
    <source>
        <dbReference type="Pfam" id="PF14650"/>
    </source>
</evidence>
<comment type="similarity">
    <text evidence="1">Belongs to the SPATA31 family.</text>
</comment>